<dbReference type="Gene3D" id="2.60.40.650">
    <property type="match status" value="1"/>
</dbReference>
<dbReference type="InterPro" id="IPR008335">
    <property type="entry name" value="Mopterin_OxRdtase_euk"/>
</dbReference>
<dbReference type="PANTHER" id="PTHR19372">
    <property type="entry name" value="SULFITE REDUCTASE"/>
    <property type="match status" value="1"/>
</dbReference>
<dbReference type="Proteomes" id="UP000800041">
    <property type="component" value="Unassembled WGS sequence"/>
</dbReference>
<feature type="domain" description="Oxidoreductase molybdopterin-binding" evidence="6">
    <location>
        <begin position="51"/>
        <end position="243"/>
    </location>
</feature>
<evidence type="ECO:0000256" key="3">
    <source>
        <dbReference type="ARBA" id="ARBA00022723"/>
    </source>
</evidence>
<dbReference type="SUPFAM" id="SSF81296">
    <property type="entry name" value="E set domains"/>
    <property type="match status" value="1"/>
</dbReference>
<dbReference type="PANTHER" id="PTHR19372:SF7">
    <property type="entry name" value="SULFITE OXIDASE, MITOCHONDRIAL"/>
    <property type="match status" value="1"/>
</dbReference>
<keyword evidence="4" id="KW-0560">Oxidoreductase</keyword>
<evidence type="ECO:0000256" key="2">
    <source>
        <dbReference type="ARBA" id="ARBA00022505"/>
    </source>
</evidence>
<evidence type="ECO:0000256" key="4">
    <source>
        <dbReference type="ARBA" id="ARBA00023002"/>
    </source>
</evidence>
<dbReference type="InterPro" id="IPR014756">
    <property type="entry name" value="Ig_E-set"/>
</dbReference>
<sequence length="400" mass="44786">MATLDGASGTGKNGGAGEENKAPLNRAPEMEELVSSYLTRTNGYERNHCILPQISESHTLHITGAPIRTPLSLNRNDLLTSFPQHTVLSALQCAGNRRHSMRTLMKEVQGLDWRDNAVMNCLWRGPRIRDVIEKAGLIEEILTEGNENADARDEKEKYRGWYVQFECRRVECEKDSWYGAGIPLERVMRKEADCILALEMNNEPLTPAHGYPVRALLPGIAGARSVKWLDRIVVSNKESQNFYQKFDYKVLPPHCHDADMAALYWEKTPPVVDMPINSAIGIPAADSTVTVNEEGFVDVVGYALPAGEDGPVVKVEVSGDEGESWIEATLSYGGHRKKDVSLKWGWCLWYAKVRMEKGTGRRILSRARDRGGNVQKENCEWNLKGVQYNAYGQVRGLEVV</sequence>
<organism evidence="8 9">
    <name type="scientific">Aulographum hederae CBS 113979</name>
    <dbReference type="NCBI Taxonomy" id="1176131"/>
    <lineage>
        <taxon>Eukaryota</taxon>
        <taxon>Fungi</taxon>
        <taxon>Dikarya</taxon>
        <taxon>Ascomycota</taxon>
        <taxon>Pezizomycotina</taxon>
        <taxon>Dothideomycetes</taxon>
        <taxon>Pleosporomycetidae</taxon>
        <taxon>Aulographales</taxon>
        <taxon>Aulographaceae</taxon>
    </lineage>
</organism>
<dbReference type="Pfam" id="PF00174">
    <property type="entry name" value="Oxidored_molyb"/>
    <property type="match status" value="1"/>
</dbReference>
<dbReference type="PRINTS" id="PR00407">
    <property type="entry name" value="EUMOPTERIN"/>
</dbReference>
<dbReference type="Pfam" id="PF03404">
    <property type="entry name" value="Mo-co_dimer"/>
    <property type="match status" value="1"/>
</dbReference>
<accession>A0A6G1HD60</accession>
<name>A0A6G1HD60_9PEZI</name>
<gene>
    <name evidence="8" type="ORF">K402DRAFT_409976</name>
</gene>
<dbReference type="EMBL" id="ML977140">
    <property type="protein sequence ID" value="KAF1991151.1"/>
    <property type="molecule type" value="Genomic_DNA"/>
</dbReference>
<dbReference type="InterPro" id="IPR005066">
    <property type="entry name" value="MoCF_OxRdtse_dimer"/>
</dbReference>
<reference evidence="8" key="1">
    <citation type="journal article" date="2020" name="Stud. Mycol.">
        <title>101 Dothideomycetes genomes: a test case for predicting lifestyles and emergence of pathogens.</title>
        <authorList>
            <person name="Haridas S."/>
            <person name="Albert R."/>
            <person name="Binder M."/>
            <person name="Bloem J."/>
            <person name="Labutti K."/>
            <person name="Salamov A."/>
            <person name="Andreopoulos B."/>
            <person name="Baker S."/>
            <person name="Barry K."/>
            <person name="Bills G."/>
            <person name="Bluhm B."/>
            <person name="Cannon C."/>
            <person name="Castanera R."/>
            <person name="Culley D."/>
            <person name="Daum C."/>
            <person name="Ezra D."/>
            <person name="Gonzalez J."/>
            <person name="Henrissat B."/>
            <person name="Kuo A."/>
            <person name="Liang C."/>
            <person name="Lipzen A."/>
            <person name="Lutzoni F."/>
            <person name="Magnuson J."/>
            <person name="Mondo S."/>
            <person name="Nolan M."/>
            <person name="Ohm R."/>
            <person name="Pangilinan J."/>
            <person name="Park H.-J."/>
            <person name="Ramirez L."/>
            <person name="Alfaro M."/>
            <person name="Sun H."/>
            <person name="Tritt A."/>
            <person name="Yoshinaga Y."/>
            <person name="Zwiers L.-H."/>
            <person name="Turgeon B."/>
            <person name="Goodwin S."/>
            <person name="Spatafora J."/>
            <person name="Crous P."/>
            <person name="Grigoriev I."/>
        </authorList>
    </citation>
    <scope>NUCLEOTIDE SEQUENCE</scope>
    <source>
        <strain evidence="8">CBS 113979</strain>
    </source>
</reference>
<protein>
    <submittedName>
        <fullName evidence="8">Putative sulfite oxidase</fullName>
    </submittedName>
</protein>
<dbReference type="GO" id="GO:0020037">
    <property type="term" value="F:heme binding"/>
    <property type="evidence" value="ECO:0007669"/>
    <property type="project" value="TreeGrafter"/>
</dbReference>
<feature type="domain" description="Moybdenum cofactor oxidoreductase dimerisation" evidence="7">
    <location>
        <begin position="271"/>
        <end position="394"/>
    </location>
</feature>
<dbReference type="InterPro" id="IPR000572">
    <property type="entry name" value="OxRdtase_Mopterin-bd_dom"/>
</dbReference>
<dbReference type="GO" id="GO:0006790">
    <property type="term" value="P:sulfur compound metabolic process"/>
    <property type="evidence" value="ECO:0007669"/>
    <property type="project" value="TreeGrafter"/>
</dbReference>
<evidence type="ECO:0000256" key="1">
    <source>
        <dbReference type="ARBA" id="ARBA00001924"/>
    </source>
</evidence>
<evidence type="ECO:0000313" key="9">
    <source>
        <dbReference type="Proteomes" id="UP000800041"/>
    </source>
</evidence>
<evidence type="ECO:0000259" key="6">
    <source>
        <dbReference type="Pfam" id="PF00174"/>
    </source>
</evidence>
<proteinExistence type="predicted"/>
<dbReference type="GO" id="GO:0008482">
    <property type="term" value="F:sulfite oxidase activity"/>
    <property type="evidence" value="ECO:0007669"/>
    <property type="project" value="TreeGrafter"/>
</dbReference>
<feature type="region of interest" description="Disordered" evidence="5">
    <location>
        <begin position="1"/>
        <end position="26"/>
    </location>
</feature>
<evidence type="ECO:0000259" key="7">
    <source>
        <dbReference type="Pfam" id="PF03404"/>
    </source>
</evidence>
<dbReference type="OrthoDB" id="10051395at2759"/>
<evidence type="ECO:0000256" key="5">
    <source>
        <dbReference type="SAM" id="MobiDB-lite"/>
    </source>
</evidence>
<dbReference type="GO" id="GO:0005739">
    <property type="term" value="C:mitochondrion"/>
    <property type="evidence" value="ECO:0007669"/>
    <property type="project" value="TreeGrafter"/>
</dbReference>
<dbReference type="GO" id="GO:0030151">
    <property type="term" value="F:molybdenum ion binding"/>
    <property type="evidence" value="ECO:0007669"/>
    <property type="project" value="InterPro"/>
</dbReference>
<dbReference type="InterPro" id="IPR036374">
    <property type="entry name" value="OxRdtase_Mopterin-bd_sf"/>
</dbReference>
<dbReference type="SUPFAM" id="SSF56524">
    <property type="entry name" value="Oxidoreductase molybdopterin-binding domain"/>
    <property type="match status" value="1"/>
</dbReference>
<feature type="compositionally biased region" description="Gly residues" evidence="5">
    <location>
        <begin position="8"/>
        <end position="17"/>
    </location>
</feature>
<comment type="cofactor">
    <cofactor evidence="1">
        <name>Mo-molybdopterin</name>
        <dbReference type="ChEBI" id="CHEBI:71302"/>
    </cofactor>
</comment>
<dbReference type="AlphaFoldDB" id="A0A6G1HD60"/>
<keyword evidence="3" id="KW-0479">Metal-binding</keyword>
<dbReference type="Gene3D" id="3.90.420.10">
    <property type="entry name" value="Oxidoreductase, molybdopterin-binding domain"/>
    <property type="match status" value="1"/>
</dbReference>
<keyword evidence="9" id="KW-1185">Reference proteome</keyword>
<dbReference type="GO" id="GO:0043546">
    <property type="term" value="F:molybdopterin cofactor binding"/>
    <property type="evidence" value="ECO:0007669"/>
    <property type="project" value="TreeGrafter"/>
</dbReference>
<keyword evidence="2" id="KW-0500">Molybdenum</keyword>
<evidence type="ECO:0000313" key="8">
    <source>
        <dbReference type="EMBL" id="KAF1991151.1"/>
    </source>
</evidence>